<dbReference type="AlphaFoldDB" id="A0A1B8U1F7"/>
<evidence type="ECO:0000256" key="6">
    <source>
        <dbReference type="SAM" id="Phobius"/>
    </source>
</evidence>
<dbReference type="NCBIfam" id="TIGR00885">
    <property type="entry name" value="fucP"/>
    <property type="match status" value="1"/>
</dbReference>
<feature type="transmembrane region" description="Helical" evidence="6">
    <location>
        <begin position="281"/>
        <end position="299"/>
    </location>
</feature>
<feature type="transmembrane region" description="Helical" evidence="6">
    <location>
        <begin position="370"/>
        <end position="390"/>
    </location>
</feature>
<feature type="transmembrane region" description="Helical" evidence="6">
    <location>
        <begin position="82"/>
        <end position="101"/>
    </location>
</feature>
<keyword evidence="5 6" id="KW-0472">Membrane</keyword>
<keyword evidence="8" id="KW-1185">Reference proteome</keyword>
<dbReference type="GO" id="GO:0005886">
    <property type="term" value="C:plasma membrane"/>
    <property type="evidence" value="ECO:0007669"/>
    <property type="project" value="UniProtKB-SubCell"/>
</dbReference>
<evidence type="ECO:0000313" key="7">
    <source>
        <dbReference type="EMBL" id="OBY65710.1"/>
    </source>
</evidence>
<feature type="transmembrane region" description="Helical" evidence="6">
    <location>
        <begin position="14"/>
        <end position="34"/>
    </location>
</feature>
<evidence type="ECO:0000256" key="4">
    <source>
        <dbReference type="ARBA" id="ARBA00022989"/>
    </source>
</evidence>
<dbReference type="OrthoDB" id="9795150at2"/>
<keyword evidence="2" id="KW-1003">Cell membrane</keyword>
<dbReference type="Gene3D" id="1.20.1250.20">
    <property type="entry name" value="MFS general substrate transporter like domains"/>
    <property type="match status" value="2"/>
</dbReference>
<feature type="transmembrane region" description="Helical" evidence="6">
    <location>
        <begin position="335"/>
        <end position="358"/>
    </location>
</feature>
<dbReference type="EMBL" id="LSFL01000029">
    <property type="protein sequence ID" value="OBY65710.1"/>
    <property type="molecule type" value="Genomic_DNA"/>
</dbReference>
<feature type="transmembrane region" description="Helical" evidence="6">
    <location>
        <begin position="246"/>
        <end position="269"/>
    </location>
</feature>
<comment type="caution">
    <text evidence="7">The sequence shown here is derived from an EMBL/GenBank/DDBJ whole genome shotgun (WGS) entry which is preliminary data.</text>
</comment>
<dbReference type="KEGG" id="prn:BW723_13985"/>
<comment type="subcellular location">
    <subcellularLocation>
        <location evidence="1">Cell inner membrane</location>
        <topology evidence="1">Multi-pass membrane protein</topology>
    </subcellularLocation>
</comment>
<name>A0A1B8U1F7_9FLAO</name>
<organism evidence="7 8">
    <name type="scientific">Polaribacter reichenbachii</name>
    <dbReference type="NCBI Taxonomy" id="996801"/>
    <lineage>
        <taxon>Bacteria</taxon>
        <taxon>Pseudomonadati</taxon>
        <taxon>Bacteroidota</taxon>
        <taxon>Flavobacteriia</taxon>
        <taxon>Flavobacteriales</taxon>
        <taxon>Flavobacteriaceae</taxon>
    </lineage>
</organism>
<feature type="transmembrane region" description="Helical" evidence="6">
    <location>
        <begin position="202"/>
        <end position="219"/>
    </location>
</feature>
<protein>
    <submittedName>
        <fullName evidence="7">MFS transporter</fullName>
    </submittedName>
</protein>
<dbReference type="RefSeq" id="WP_068359872.1">
    <property type="nucleotide sequence ID" value="NZ_CP019337.1"/>
</dbReference>
<evidence type="ECO:0000313" key="8">
    <source>
        <dbReference type="Proteomes" id="UP000092612"/>
    </source>
</evidence>
<dbReference type="InterPro" id="IPR011701">
    <property type="entry name" value="MFS"/>
</dbReference>
<dbReference type="InterPro" id="IPR005275">
    <property type="entry name" value="Lfuc_symporter_FucP"/>
</dbReference>
<feature type="transmembrane region" description="Helical" evidence="6">
    <location>
        <begin position="145"/>
        <end position="167"/>
    </location>
</feature>
<dbReference type="CDD" id="cd17394">
    <property type="entry name" value="MFS_FucP_like"/>
    <property type="match status" value="1"/>
</dbReference>
<reference evidence="8" key="1">
    <citation type="submission" date="2016-02" db="EMBL/GenBank/DDBJ databases">
        <title>Paenibacillus sp. LPB0068, isolated from Crassostrea gigas.</title>
        <authorList>
            <person name="Shin S.-K."/>
            <person name="Yi H."/>
        </authorList>
    </citation>
    <scope>NUCLEOTIDE SEQUENCE [LARGE SCALE GENOMIC DNA]</scope>
    <source>
        <strain evidence="8">KCTC 23969</strain>
    </source>
</reference>
<keyword evidence="3 6" id="KW-0812">Transmembrane</keyword>
<evidence type="ECO:0000256" key="1">
    <source>
        <dbReference type="ARBA" id="ARBA00004429"/>
    </source>
</evidence>
<evidence type="ECO:0000256" key="3">
    <source>
        <dbReference type="ARBA" id="ARBA00022692"/>
    </source>
</evidence>
<dbReference type="Proteomes" id="UP000092612">
    <property type="component" value="Unassembled WGS sequence"/>
</dbReference>
<feature type="transmembrane region" description="Helical" evidence="6">
    <location>
        <begin position="311"/>
        <end position="329"/>
    </location>
</feature>
<dbReference type="Pfam" id="PF07690">
    <property type="entry name" value="MFS_1"/>
    <property type="match status" value="1"/>
</dbReference>
<dbReference type="GO" id="GO:0015535">
    <property type="term" value="F:fucose:proton symporter activity"/>
    <property type="evidence" value="ECO:0007669"/>
    <property type="project" value="InterPro"/>
</dbReference>
<sequence>MKNSSKPPVVSKEILIPFILVTSLFALWGFANAVTDPMVQAFKKVLELSNSQAAWVQMAFYGGYFCMALPAAMFMRKYSYKVGILIGLGLYATGALLFYPAAITEQFWFFCLGLYILTFGLAFLETAANPYALSMGAKETATQRLNLAQAFNPIGLIVGLFVAQQFVLKNLQSDDIKDFSTLDEASKILIKTSDLLVIRNPYVILGLVLIGIFILFLISKMPQSKDEGKMPRIGDTFKSLFRNKKYALGVMAQIFHMGCLIMCWTYIYQYSEAIGIDAVTAGYYQMVAFVLFTIGRTVGTYLLRFVSSGKLLMYFALMGIVFTFGAIVIEGIVGLYSLVAVSFCMSLMFPTIYGIALGDLTEEQSKVGSAGLIMAIVGGALMPKLQGIIIDFGGNKVNDIKILGVSEINFSFILPLLCFLFISWYGLYVYKGFNIKFTDL</sequence>
<feature type="transmembrane region" description="Helical" evidence="6">
    <location>
        <begin position="107"/>
        <end position="124"/>
    </location>
</feature>
<feature type="transmembrane region" description="Helical" evidence="6">
    <location>
        <begin position="54"/>
        <end position="75"/>
    </location>
</feature>
<dbReference type="PANTHER" id="PTHR43702">
    <property type="entry name" value="L-FUCOSE-PROTON SYMPORTER"/>
    <property type="match status" value="1"/>
</dbReference>
<dbReference type="InterPro" id="IPR036259">
    <property type="entry name" value="MFS_trans_sf"/>
</dbReference>
<evidence type="ECO:0000256" key="5">
    <source>
        <dbReference type="ARBA" id="ARBA00023136"/>
    </source>
</evidence>
<dbReference type="PANTHER" id="PTHR43702:SF11">
    <property type="entry name" value="L-FUCOSE-PROTON SYMPORTER"/>
    <property type="match status" value="1"/>
</dbReference>
<dbReference type="InterPro" id="IPR050375">
    <property type="entry name" value="MFS_TsgA-like"/>
</dbReference>
<feature type="transmembrane region" description="Helical" evidence="6">
    <location>
        <begin position="410"/>
        <end position="430"/>
    </location>
</feature>
<evidence type="ECO:0000256" key="2">
    <source>
        <dbReference type="ARBA" id="ARBA00022475"/>
    </source>
</evidence>
<accession>A0A1B8U1F7</accession>
<dbReference type="STRING" id="996801.BW723_13985"/>
<gene>
    <name evidence="7" type="ORF">LPB301_07795</name>
</gene>
<proteinExistence type="predicted"/>
<keyword evidence="4 6" id="KW-1133">Transmembrane helix</keyword>
<dbReference type="SUPFAM" id="SSF103473">
    <property type="entry name" value="MFS general substrate transporter"/>
    <property type="match status" value="1"/>
</dbReference>